<gene>
    <name evidence="3" type="ORF">TCAL_03370</name>
</gene>
<dbReference type="GO" id="GO:0008010">
    <property type="term" value="F:structural constituent of chitin-based larval cuticle"/>
    <property type="evidence" value="ECO:0007669"/>
    <property type="project" value="TreeGrafter"/>
</dbReference>
<feature type="chain" id="PRO_5021899980" description="Cuticle protein 6" evidence="2">
    <location>
        <begin position="19"/>
        <end position="242"/>
    </location>
</feature>
<evidence type="ECO:0000313" key="4">
    <source>
        <dbReference type="Proteomes" id="UP000318571"/>
    </source>
</evidence>
<proteinExistence type="predicted"/>
<reference evidence="3 4" key="1">
    <citation type="journal article" date="2018" name="Nat. Ecol. Evol.">
        <title>Genomic signatures of mitonuclear coevolution across populations of Tigriopus californicus.</title>
        <authorList>
            <person name="Barreto F.S."/>
            <person name="Watson E.T."/>
            <person name="Lima T.G."/>
            <person name="Willett C.S."/>
            <person name="Edmands S."/>
            <person name="Li W."/>
            <person name="Burton R.S."/>
        </authorList>
    </citation>
    <scope>NUCLEOTIDE SEQUENCE [LARGE SCALE GENOMIC DNA]</scope>
    <source>
        <strain evidence="3 4">San Diego</strain>
    </source>
</reference>
<comment type="caution">
    <text evidence="3">The sequence shown here is derived from an EMBL/GenBank/DDBJ whole genome shotgun (WGS) entry which is preliminary data.</text>
</comment>
<dbReference type="STRING" id="6832.A0A553P5L9"/>
<feature type="signal peptide" evidence="2">
    <location>
        <begin position="1"/>
        <end position="18"/>
    </location>
</feature>
<dbReference type="InterPro" id="IPR000618">
    <property type="entry name" value="Insect_cuticle"/>
</dbReference>
<dbReference type="PROSITE" id="PS51155">
    <property type="entry name" value="CHIT_BIND_RR_2"/>
    <property type="match status" value="1"/>
</dbReference>
<organism evidence="3 4">
    <name type="scientific">Tigriopus californicus</name>
    <name type="common">Marine copepod</name>
    <dbReference type="NCBI Taxonomy" id="6832"/>
    <lineage>
        <taxon>Eukaryota</taxon>
        <taxon>Metazoa</taxon>
        <taxon>Ecdysozoa</taxon>
        <taxon>Arthropoda</taxon>
        <taxon>Crustacea</taxon>
        <taxon>Multicrustacea</taxon>
        <taxon>Hexanauplia</taxon>
        <taxon>Copepoda</taxon>
        <taxon>Harpacticoida</taxon>
        <taxon>Harpacticidae</taxon>
        <taxon>Tigriopus</taxon>
    </lineage>
</organism>
<dbReference type="GO" id="GO:0062129">
    <property type="term" value="C:chitin-based extracellular matrix"/>
    <property type="evidence" value="ECO:0007669"/>
    <property type="project" value="TreeGrafter"/>
</dbReference>
<dbReference type="OMA" id="NFAPRAN"/>
<keyword evidence="2" id="KW-0732">Signal</keyword>
<dbReference type="EMBL" id="VCGU01000007">
    <property type="protein sequence ID" value="TRY72981.1"/>
    <property type="molecule type" value="Genomic_DNA"/>
</dbReference>
<keyword evidence="4" id="KW-1185">Reference proteome</keyword>
<dbReference type="PANTHER" id="PTHR10380">
    <property type="entry name" value="CUTICLE PROTEIN"/>
    <property type="match status" value="1"/>
</dbReference>
<evidence type="ECO:0008006" key="5">
    <source>
        <dbReference type="Google" id="ProtNLM"/>
    </source>
</evidence>
<dbReference type="Proteomes" id="UP000318571">
    <property type="component" value="Chromosome 3"/>
</dbReference>
<evidence type="ECO:0000313" key="3">
    <source>
        <dbReference type="EMBL" id="TRY72981.1"/>
    </source>
</evidence>
<dbReference type="Pfam" id="PF00379">
    <property type="entry name" value="Chitin_bind_4"/>
    <property type="match status" value="1"/>
</dbReference>
<dbReference type="PRINTS" id="PR00947">
    <property type="entry name" value="CUTICLE"/>
</dbReference>
<dbReference type="AlphaFoldDB" id="A0A553P5L9"/>
<accession>A0A553P5L9</accession>
<evidence type="ECO:0000256" key="1">
    <source>
        <dbReference type="PROSITE-ProRule" id="PRU00497"/>
    </source>
</evidence>
<name>A0A553P5L9_TIGCA</name>
<sequence length="242" mass="26729">MAFKYVLLACMIASVGLCAPQQGFRSNNFGSPFNLDFTLNERAESTTPVPILKLVDRQNPDGSYTYGYESGDGSYKLETRYTSGDVQGKYGYYDPTGQLREVEYGATPERGFEPKADGLVVAPPTLAQDIEADYSYEDEQQLVEKDLPEEPKSANARQFANFAPRANPNKRVVVRRRPVGAVAKPRARTSSILRPTPVPQAAPVRAPFQPRSFNSVDSNQFIGHPAKNINLQTGSFSFEYSG</sequence>
<keyword evidence="1" id="KW-0193">Cuticle</keyword>
<evidence type="ECO:0000256" key="2">
    <source>
        <dbReference type="SAM" id="SignalP"/>
    </source>
</evidence>
<dbReference type="PANTHER" id="PTHR10380:SF234">
    <property type="entry name" value="CUTICULAR PROTEIN 97EA, ISOFORM A"/>
    <property type="match status" value="1"/>
</dbReference>
<dbReference type="InterPro" id="IPR050468">
    <property type="entry name" value="Cuticle_Struct_Prot"/>
</dbReference>
<protein>
    <recommendedName>
        <fullName evidence="5">Cuticle protein 6</fullName>
    </recommendedName>
</protein>